<dbReference type="Proteomes" id="UP000638014">
    <property type="component" value="Unassembled WGS sequence"/>
</dbReference>
<dbReference type="PANTHER" id="PTHR42760">
    <property type="entry name" value="SHORT-CHAIN DEHYDROGENASES/REDUCTASES FAMILY MEMBER"/>
    <property type="match status" value="1"/>
</dbReference>
<sequence>MFDDLKGKRVLITGSTRGIGLSAAKAFAKAGACVGINSYRDGVHAEQALLELQQYSSNIAFFKADLSNTDDCQRLVNDFVSHFGGIDVLVNNGGALGGRRGLEEIDDAFFADVTHINTRSVLMVTKYAIPHLRQSAQQSGTSAAVISTGSIAARQGGGPGASLYAAAKAWLHNIHRAWVKEFTADNIRFNIVSPGVIDTNFHADKDQAARQRIASGIPMNRLGTGEDCAPAFLFFASHTASSYITGQILDINGGQYAP</sequence>
<keyword evidence="2" id="KW-0560">Oxidoreductase</keyword>
<dbReference type="Gene3D" id="3.40.50.720">
    <property type="entry name" value="NAD(P)-binding Rossmann-like Domain"/>
    <property type="match status" value="1"/>
</dbReference>
<gene>
    <name evidence="3" type="ORF">IC617_04435</name>
</gene>
<comment type="caution">
    <text evidence="3">The sequence shown here is derived from an EMBL/GenBank/DDBJ whole genome shotgun (WGS) entry which is preliminary data.</text>
</comment>
<dbReference type="SUPFAM" id="SSF51735">
    <property type="entry name" value="NAD(P)-binding Rossmann-fold domains"/>
    <property type="match status" value="1"/>
</dbReference>
<reference evidence="3" key="1">
    <citation type="submission" date="2020-09" db="EMBL/GenBank/DDBJ databases">
        <title>A novel bacterium of genus Neiella, isolated from South China Sea.</title>
        <authorList>
            <person name="Huang H."/>
            <person name="Mo K."/>
            <person name="Hu Y."/>
        </authorList>
    </citation>
    <scope>NUCLEOTIDE SEQUENCE</scope>
    <source>
        <strain evidence="3">HB171785</strain>
    </source>
</reference>
<comment type="similarity">
    <text evidence="1">Belongs to the short-chain dehydrogenases/reductases (SDR) family.</text>
</comment>
<dbReference type="GO" id="GO:0016616">
    <property type="term" value="F:oxidoreductase activity, acting on the CH-OH group of donors, NAD or NADP as acceptor"/>
    <property type="evidence" value="ECO:0007669"/>
    <property type="project" value="TreeGrafter"/>
</dbReference>
<proteinExistence type="inferred from homology"/>
<evidence type="ECO:0000313" key="3">
    <source>
        <dbReference type="EMBL" id="MBD1388669.1"/>
    </source>
</evidence>
<dbReference type="PRINTS" id="PR00081">
    <property type="entry name" value="GDHRDH"/>
</dbReference>
<evidence type="ECO:0000313" key="4">
    <source>
        <dbReference type="Proteomes" id="UP000638014"/>
    </source>
</evidence>
<name>A0A8J6QQE4_9GAMM</name>
<evidence type="ECO:0000256" key="1">
    <source>
        <dbReference type="ARBA" id="ARBA00006484"/>
    </source>
</evidence>
<dbReference type="InterPro" id="IPR036291">
    <property type="entry name" value="NAD(P)-bd_dom_sf"/>
</dbReference>
<keyword evidence="4" id="KW-1185">Reference proteome</keyword>
<dbReference type="InterPro" id="IPR002347">
    <property type="entry name" value="SDR_fam"/>
</dbReference>
<dbReference type="RefSeq" id="WP_191143776.1">
    <property type="nucleotide sequence ID" value="NZ_JACXAF010000004.1"/>
</dbReference>
<accession>A0A8J6QQE4</accession>
<dbReference type="AlphaFoldDB" id="A0A8J6QQE4"/>
<organism evidence="3 4">
    <name type="scientific">Neiella litorisoli</name>
    <dbReference type="NCBI Taxonomy" id="2771431"/>
    <lineage>
        <taxon>Bacteria</taxon>
        <taxon>Pseudomonadati</taxon>
        <taxon>Pseudomonadota</taxon>
        <taxon>Gammaproteobacteria</taxon>
        <taxon>Alteromonadales</taxon>
        <taxon>Echinimonadaceae</taxon>
        <taxon>Neiella</taxon>
    </lineage>
</organism>
<dbReference type="PANTHER" id="PTHR42760:SF133">
    <property type="entry name" value="3-OXOACYL-[ACYL-CARRIER-PROTEIN] REDUCTASE"/>
    <property type="match status" value="1"/>
</dbReference>
<evidence type="ECO:0000256" key="2">
    <source>
        <dbReference type="ARBA" id="ARBA00023002"/>
    </source>
</evidence>
<dbReference type="FunFam" id="3.40.50.720:FF:000084">
    <property type="entry name" value="Short-chain dehydrogenase reductase"/>
    <property type="match status" value="1"/>
</dbReference>
<protein>
    <submittedName>
        <fullName evidence="3">SDR family oxidoreductase</fullName>
    </submittedName>
</protein>
<dbReference type="EMBL" id="JACXAF010000004">
    <property type="protein sequence ID" value="MBD1388669.1"/>
    <property type="molecule type" value="Genomic_DNA"/>
</dbReference>
<dbReference type="CDD" id="cd05233">
    <property type="entry name" value="SDR_c"/>
    <property type="match status" value="1"/>
</dbReference>
<dbReference type="Pfam" id="PF13561">
    <property type="entry name" value="adh_short_C2"/>
    <property type="match status" value="1"/>
</dbReference>